<keyword evidence="2" id="KW-1133">Transmembrane helix</keyword>
<feature type="domain" description="AAA+ ATPase" evidence="3">
    <location>
        <begin position="18"/>
        <end position="143"/>
    </location>
</feature>
<dbReference type="SMART" id="SM00382">
    <property type="entry name" value="AAA"/>
    <property type="match status" value="1"/>
</dbReference>
<reference evidence="4 5" key="1">
    <citation type="submission" date="2014-05" db="EMBL/GenBank/DDBJ databases">
        <title>Complete genome sequence of Corynebacterium marinum DSM 44953.</title>
        <authorList>
            <person name="Schaffert L."/>
            <person name="Albersmeier A."/>
            <person name="Kalinowski J."/>
            <person name="Ruckert C."/>
        </authorList>
    </citation>
    <scope>NUCLEOTIDE SEQUENCE [LARGE SCALE GENOMIC DNA]</scope>
    <source>
        <strain evidence="4 5">DSM 44953</strain>
    </source>
</reference>
<dbReference type="OrthoDB" id="9763659at2"/>
<dbReference type="Proteomes" id="UP000031928">
    <property type="component" value="Chromosome"/>
</dbReference>
<protein>
    <submittedName>
        <fullName evidence="4">Putative AAA ATPase</fullName>
    </submittedName>
</protein>
<dbReference type="PANTHER" id="PTHR47642">
    <property type="entry name" value="ATP-DEPENDENT DNA HELICASE"/>
    <property type="match status" value="1"/>
</dbReference>
<sequence>MPITITKEFESALESIRSGKHILITGKAGTGKSTLLRTYLESLNDENVLVTAPTGVAALNIDGFTIHRSFGFRPGMYPDDLKPGGSWRPGSRVTSVLKAVDVLVIDEISMVRADLFDMIDIALRRIRQSDELFGGVQLVLVGDLLQLPPVVTNHEAELFSSLWDTPYFFSAHCFGNLALTNINLTTVWRQTDEEFIEVLNQVREGSVGDSALAVLNDRVDPHFRVPSDWVTLASHRRTVEKINHERLNELESPRFVSVAEHEGQTDNNSFSGSEELHYAVGARVMTIINDQGGLFVNGSFGTLVAASADTLSVRLDHNGKTVELGRYTWEIKRPSMESGVLSSDVVGTITQFPVILAWAITIHKSQGKTIPKLFINLVGGTATDGQFYVALSRGVDLAHLRFSAPVEHRHIRANNSLVRMIRREVSPLTSASRLVFLSFDGVNFGISDHVARVHAIILEDGQEVASFGSWINPMSDLGEFGRVNDVPSGGLAMAPSLGDFWPLLRRQAAGGIIIGDQLPMVERAVRHQEKGMDLALGTGYDIAEFGVAPVGDDVVSRCRSMVDAYVRDPFAVTHGQVVPSAPLDTEGAVFIPGWAAGSPMHLDPARATDSDNAWAAFSGGITGSLVPAELEETAELLSAWAISRGFWNDEQYEEVQERARRAGIDGVDINQPAEDTQNTSDLLTPGTRVVFTGRNELLGGPADDERLTQICRDRQLEYKSSVSKTRCDVLVAGDPASMSRKAQNAREFGKPIISQADFEHWYENGPFTTSVTETQATPVAESAQPIEVAAVSSAATSLNKPEREDTQPAHEWVSPWEFFREGSRVAFRGSTIIEGKLYPHGSALQSLCDSLGLDYKQAVTKTRSDVLVTDDPNASDGKMSLALRYGKPLMTQTDFSAWVTEQLANSSENDLSGPAIHGESVDDAEIADDESFPVATLAEPVVEHATPDEPVASPPTSTSVTHGDVPEADPTPHELMARALEQQLQATQHYANTSPAGPLIPTPSTPAASVPENKAAVRFKKWGIATFIVFAVSNVLGIAGLASVGIAGVMASFFMAIAVVVFGVQALVQKSKNSKLDNSGE</sequence>
<dbReference type="Gene3D" id="3.40.50.300">
    <property type="entry name" value="P-loop containing nucleotide triphosphate hydrolases"/>
    <property type="match status" value="1"/>
</dbReference>
<feature type="transmembrane region" description="Helical" evidence="2">
    <location>
        <begin position="1048"/>
        <end position="1068"/>
    </location>
</feature>
<feature type="region of interest" description="Disordered" evidence="1">
    <location>
        <begin position="944"/>
        <end position="965"/>
    </location>
</feature>
<dbReference type="Gene3D" id="3.40.50.10190">
    <property type="entry name" value="BRCT domain"/>
    <property type="match status" value="1"/>
</dbReference>
<dbReference type="GO" id="GO:0000723">
    <property type="term" value="P:telomere maintenance"/>
    <property type="evidence" value="ECO:0007669"/>
    <property type="project" value="InterPro"/>
</dbReference>
<proteinExistence type="predicted"/>
<dbReference type="RefSeq" id="WP_042622613.1">
    <property type="nucleotide sequence ID" value="NZ_CP007790.1"/>
</dbReference>
<keyword evidence="2" id="KW-0472">Membrane</keyword>
<dbReference type="GO" id="GO:0003678">
    <property type="term" value="F:DNA helicase activity"/>
    <property type="evidence" value="ECO:0007669"/>
    <property type="project" value="InterPro"/>
</dbReference>
<gene>
    <name evidence="4" type="ORF">B840_07585</name>
</gene>
<dbReference type="Pfam" id="PF05970">
    <property type="entry name" value="PIF1"/>
    <property type="match status" value="1"/>
</dbReference>
<dbReference type="GO" id="GO:0006281">
    <property type="term" value="P:DNA repair"/>
    <property type="evidence" value="ECO:0007669"/>
    <property type="project" value="InterPro"/>
</dbReference>
<keyword evidence="5" id="KW-1185">Reference proteome</keyword>
<dbReference type="EMBL" id="CP007790">
    <property type="protein sequence ID" value="AJK69115.1"/>
    <property type="molecule type" value="Genomic_DNA"/>
</dbReference>
<accession>A0A0B6TU29</accession>
<dbReference type="AlphaFoldDB" id="A0A0B6TU29"/>
<dbReference type="InterPro" id="IPR051055">
    <property type="entry name" value="PIF1_helicase"/>
</dbReference>
<dbReference type="SUPFAM" id="SSF52540">
    <property type="entry name" value="P-loop containing nucleoside triphosphate hydrolases"/>
    <property type="match status" value="2"/>
</dbReference>
<dbReference type="CDD" id="cd18037">
    <property type="entry name" value="DEXSc_Pif1_like"/>
    <property type="match status" value="1"/>
</dbReference>
<evidence type="ECO:0000256" key="2">
    <source>
        <dbReference type="SAM" id="Phobius"/>
    </source>
</evidence>
<evidence type="ECO:0000313" key="4">
    <source>
        <dbReference type="EMBL" id="AJK69115.1"/>
    </source>
</evidence>
<evidence type="ECO:0000313" key="5">
    <source>
        <dbReference type="Proteomes" id="UP000031928"/>
    </source>
</evidence>
<dbReference type="PANTHER" id="PTHR47642:SF7">
    <property type="entry name" value="ATP-DEPENDENT DNA HELICASE PIF1"/>
    <property type="match status" value="1"/>
</dbReference>
<dbReference type="InterPro" id="IPR003593">
    <property type="entry name" value="AAA+_ATPase"/>
</dbReference>
<feature type="transmembrane region" description="Helical" evidence="2">
    <location>
        <begin position="1022"/>
        <end position="1042"/>
    </location>
</feature>
<dbReference type="InterPro" id="IPR027417">
    <property type="entry name" value="P-loop_NTPase"/>
</dbReference>
<keyword evidence="2" id="KW-0812">Transmembrane</keyword>
<organism evidence="4 5">
    <name type="scientific">Corynebacterium marinum DSM 44953</name>
    <dbReference type="NCBI Taxonomy" id="1224162"/>
    <lineage>
        <taxon>Bacteria</taxon>
        <taxon>Bacillati</taxon>
        <taxon>Actinomycetota</taxon>
        <taxon>Actinomycetes</taxon>
        <taxon>Mycobacteriales</taxon>
        <taxon>Corynebacteriaceae</taxon>
        <taxon>Corynebacterium</taxon>
    </lineage>
</organism>
<evidence type="ECO:0000256" key="1">
    <source>
        <dbReference type="SAM" id="MobiDB-lite"/>
    </source>
</evidence>
<dbReference type="KEGG" id="cmq:B840_07585"/>
<name>A0A0B6TU29_9CORY</name>
<dbReference type="HOGENOM" id="CLU_011470_0_0_11"/>
<dbReference type="InterPro" id="IPR036420">
    <property type="entry name" value="BRCT_dom_sf"/>
</dbReference>
<dbReference type="InterPro" id="IPR010285">
    <property type="entry name" value="DNA_helicase_pif1-like_DEAD"/>
</dbReference>
<dbReference type="CDD" id="cd18809">
    <property type="entry name" value="SF1_C_RecD"/>
    <property type="match status" value="1"/>
</dbReference>
<dbReference type="STRING" id="1224162.B840_07585"/>
<evidence type="ECO:0000259" key="3">
    <source>
        <dbReference type="SMART" id="SM00382"/>
    </source>
</evidence>